<gene>
    <name evidence="1" type="ORF">H9980_01065</name>
</gene>
<dbReference type="InterPro" id="IPR023214">
    <property type="entry name" value="HAD_sf"/>
</dbReference>
<name>A0A9D1XJZ4_9FIRM</name>
<dbReference type="Pfam" id="PF08282">
    <property type="entry name" value="Hydrolase_3"/>
    <property type="match status" value="1"/>
</dbReference>
<sequence>MIKMIVSDMDGTLLLTDASISKENLEAIKYAQSKGVNFTIATGRDYFGIKGIMDRYGLHCSCILGNGAQFCDETGKILSSCYFPKERFKEVLKIFDDLNTYYMIFTTAGFYTTKKPEIVRDAFIDRCIQRFNRKKEEYFNGVQQDMPCMHLKEIKDVDEFLKQDIDIIKVEAFNTNTALISKAKEKLAALSGIAYLSSFDDNVEVTDKKAQKGLILEQVVAKMNISKDEVMVLGDGLNDITMFERFKYSFAPENADSTIKEMAYRVVKSCENNGVAQAIYTMV</sequence>
<dbReference type="SUPFAM" id="SSF56784">
    <property type="entry name" value="HAD-like"/>
    <property type="match status" value="1"/>
</dbReference>
<dbReference type="GO" id="GO:0005829">
    <property type="term" value="C:cytosol"/>
    <property type="evidence" value="ECO:0007669"/>
    <property type="project" value="TreeGrafter"/>
</dbReference>
<dbReference type="InterPro" id="IPR000150">
    <property type="entry name" value="Cof"/>
</dbReference>
<dbReference type="AlphaFoldDB" id="A0A9D1XJZ4"/>
<protein>
    <submittedName>
        <fullName evidence="1">Cof-type HAD-IIB family hydrolase</fullName>
    </submittedName>
</protein>
<dbReference type="EMBL" id="DXET01000029">
    <property type="protein sequence ID" value="HIX80551.1"/>
    <property type="molecule type" value="Genomic_DNA"/>
</dbReference>
<dbReference type="SFLD" id="SFLDG01140">
    <property type="entry name" value="C2.B:_Phosphomannomutase_and_P"/>
    <property type="match status" value="1"/>
</dbReference>
<dbReference type="SFLD" id="SFLDS00003">
    <property type="entry name" value="Haloacid_Dehalogenase"/>
    <property type="match status" value="1"/>
</dbReference>
<dbReference type="InterPro" id="IPR006379">
    <property type="entry name" value="HAD-SF_hydro_IIB"/>
</dbReference>
<dbReference type="GO" id="GO:0016791">
    <property type="term" value="F:phosphatase activity"/>
    <property type="evidence" value="ECO:0007669"/>
    <property type="project" value="TreeGrafter"/>
</dbReference>
<comment type="caution">
    <text evidence="1">The sequence shown here is derived from an EMBL/GenBank/DDBJ whole genome shotgun (WGS) entry which is preliminary data.</text>
</comment>
<dbReference type="NCBIfam" id="TIGR00099">
    <property type="entry name" value="Cof-subfamily"/>
    <property type="match status" value="1"/>
</dbReference>
<dbReference type="PANTHER" id="PTHR10000:SF55">
    <property type="entry name" value="5-AMINO-6-(5-PHOSPHO-D-RIBITYLAMINO)URACIL PHOSPHATASE YCSE"/>
    <property type="match status" value="1"/>
</dbReference>
<reference evidence="1" key="1">
    <citation type="journal article" date="2021" name="PeerJ">
        <title>Extensive microbial diversity within the chicken gut microbiome revealed by metagenomics and culture.</title>
        <authorList>
            <person name="Gilroy R."/>
            <person name="Ravi A."/>
            <person name="Getino M."/>
            <person name="Pursley I."/>
            <person name="Horton D.L."/>
            <person name="Alikhan N.F."/>
            <person name="Baker D."/>
            <person name="Gharbi K."/>
            <person name="Hall N."/>
            <person name="Watson M."/>
            <person name="Adriaenssens E.M."/>
            <person name="Foster-Nyarko E."/>
            <person name="Jarju S."/>
            <person name="Secka A."/>
            <person name="Antonio M."/>
            <person name="Oren A."/>
            <person name="Chaudhuri R.R."/>
            <person name="La Ragione R."/>
            <person name="Hildebrand F."/>
            <person name="Pallen M.J."/>
        </authorList>
    </citation>
    <scope>NUCLEOTIDE SEQUENCE</scope>
    <source>
        <strain evidence="1">ChiGjej1B1-14440</strain>
    </source>
</reference>
<dbReference type="Gene3D" id="3.30.1240.10">
    <property type="match status" value="1"/>
</dbReference>
<reference evidence="1" key="2">
    <citation type="submission" date="2021-04" db="EMBL/GenBank/DDBJ databases">
        <authorList>
            <person name="Gilroy R."/>
        </authorList>
    </citation>
    <scope>NUCLEOTIDE SEQUENCE</scope>
    <source>
        <strain evidence="1">ChiGjej1B1-14440</strain>
    </source>
</reference>
<dbReference type="InterPro" id="IPR036412">
    <property type="entry name" value="HAD-like_sf"/>
</dbReference>
<dbReference type="Proteomes" id="UP000886724">
    <property type="component" value="Unassembled WGS sequence"/>
</dbReference>
<evidence type="ECO:0000313" key="2">
    <source>
        <dbReference type="Proteomes" id="UP000886724"/>
    </source>
</evidence>
<dbReference type="PANTHER" id="PTHR10000">
    <property type="entry name" value="PHOSPHOSERINE PHOSPHATASE"/>
    <property type="match status" value="1"/>
</dbReference>
<evidence type="ECO:0000313" key="1">
    <source>
        <dbReference type="EMBL" id="HIX80551.1"/>
    </source>
</evidence>
<accession>A0A9D1XJZ4</accession>
<dbReference type="Gene3D" id="3.40.50.1000">
    <property type="entry name" value="HAD superfamily/HAD-like"/>
    <property type="match status" value="1"/>
</dbReference>
<dbReference type="NCBIfam" id="TIGR01484">
    <property type="entry name" value="HAD-SF-IIB"/>
    <property type="match status" value="1"/>
</dbReference>
<organism evidence="1 2">
    <name type="scientific">Candidatus Erysipelatoclostridium merdavium</name>
    <dbReference type="NCBI Taxonomy" id="2838566"/>
    <lineage>
        <taxon>Bacteria</taxon>
        <taxon>Bacillati</taxon>
        <taxon>Bacillota</taxon>
        <taxon>Erysipelotrichia</taxon>
        <taxon>Erysipelotrichales</taxon>
        <taxon>Erysipelotrichales incertae sedis</taxon>
    </lineage>
</organism>
<proteinExistence type="predicted"/>
<dbReference type="GO" id="GO:0000287">
    <property type="term" value="F:magnesium ion binding"/>
    <property type="evidence" value="ECO:0007669"/>
    <property type="project" value="TreeGrafter"/>
</dbReference>
<keyword evidence="1" id="KW-0378">Hydrolase</keyword>